<accession>A0A6J0LTD3</accession>
<protein>
    <submittedName>
        <fullName evidence="4">Uncharacterized protein LOC108834268</fullName>
    </submittedName>
</protein>
<dbReference type="GeneID" id="108834268"/>
<dbReference type="Gene3D" id="3.60.10.10">
    <property type="entry name" value="Endonuclease/exonuclease/phosphatase"/>
    <property type="match status" value="1"/>
</dbReference>
<sequence length="473" mass="54874">MEMRRTYFPEVLFLMETMHSRNDVVDIQVWLGYDFVYTVNPVGKSGGLALFWRKCCKVEVLSADKNVLDVNIKFDSLQFYLSGVYGHPVVGERRHVWERLQRKGINRKDCWIMLGDFNDILSNDEKLGGPRRDERSFQLLLKCSVLVAFLEKRGSDHRPVLVKLTSSQLSYRGSFRFDERMLHKPLVWEEVEKAWNLPDQCFGFSVAGRLRSCRKALSRWKKQNILNSRSRIRTIQFELENELSVRNPSCQKLQDLNHQMIVAYKDEESFWKQKCKNQWALHGDKNTKVFHAAVKERRASNGLYQLLDENGINHTSEASLGQLAADYFRRLFTSSYQADERFSFDDFEPRVSEATNASLISIVTKEEVTYEVQRFFAFAVFPKEWNLTHICLIPKKKEAVCMADLRPISLCSVLYKIVSKILAARIKPFLPELVSPNQSAFVSERLISDNIIIAHEALHALKTVKPFSRTSLP</sequence>
<evidence type="ECO:0000313" key="4">
    <source>
        <dbReference type="RefSeq" id="XP_018463113.2"/>
    </source>
</evidence>
<reference evidence="3" key="1">
    <citation type="journal article" date="2019" name="Database">
        <title>The radish genome database (RadishGD): an integrated information resource for radish genomics.</title>
        <authorList>
            <person name="Yu H.J."/>
            <person name="Baek S."/>
            <person name="Lee Y.J."/>
            <person name="Cho A."/>
            <person name="Mun J.H."/>
        </authorList>
    </citation>
    <scope>NUCLEOTIDE SEQUENCE [LARGE SCALE GENOMIC DNA]</scope>
    <source>
        <strain evidence="3">cv. WK10039</strain>
    </source>
</reference>
<dbReference type="PANTHER" id="PTHR46890">
    <property type="entry name" value="NON-LTR RETROLELEMENT REVERSE TRANSCRIPTASE-LIKE PROTEIN-RELATED"/>
    <property type="match status" value="1"/>
</dbReference>
<dbReference type="InterPro" id="IPR000477">
    <property type="entry name" value="RT_dom"/>
</dbReference>
<dbReference type="InterPro" id="IPR036691">
    <property type="entry name" value="Endo/exonu/phosph_ase_sf"/>
</dbReference>
<dbReference type="PANTHER" id="PTHR46890:SF48">
    <property type="entry name" value="RNA-DIRECTED DNA POLYMERASE"/>
    <property type="match status" value="1"/>
</dbReference>
<reference evidence="4" key="2">
    <citation type="submission" date="2025-08" db="UniProtKB">
        <authorList>
            <consortium name="RefSeq"/>
        </authorList>
    </citation>
    <scope>IDENTIFICATION</scope>
    <source>
        <tissue evidence="4">Leaf</tissue>
    </source>
</reference>
<keyword evidence="3" id="KW-1185">Reference proteome</keyword>
<dbReference type="SUPFAM" id="SSF56219">
    <property type="entry name" value="DNase I-like"/>
    <property type="match status" value="1"/>
</dbReference>
<dbReference type="RefSeq" id="XP_018463113.2">
    <property type="nucleotide sequence ID" value="XM_018607611.2"/>
</dbReference>
<proteinExistence type="predicted"/>
<evidence type="ECO:0000259" key="1">
    <source>
        <dbReference type="Pfam" id="PF00078"/>
    </source>
</evidence>
<feature type="domain" description="Endonuclease/exonuclease/phosphatase" evidence="2">
    <location>
        <begin position="5"/>
        <end position="136"/>
    </location>
</feature>
<dbReference type="Proteomes" id="UP000504610">
    <property type="component" value="Chromosome 2"/>
</dbReference>
<gene>
    <name evidence="4" type="primary">LOC108834268</name>
</gene>
<evidence type="ECO:0000313" key="3">
    <source>
        <dbReference type="Proteomes" id="UP000504610"/>
    </source>
</evidence>
<name>A0A6J0LTD3_RAPSA</name>
<dbReference type="Pfam" id="PF00078">
    <property type="entry name" value="RVT_1"/>
    <property type="match status" value="1"/>
</dbReference>
<feature type="domain" description="Reverse transcriptase" evidence="1">
    <location>
        <begin position="393"/>
        <end position="465"/>
    </location>
</feature>
<dbReference type="AlphaFoldDB" id="A0A6J0LTD3"/>
<evidence type="ECO:0000259" key="2">
    <source>
        <dbReference type="Pfam" id="PF03372"/>
    </source>
</evidence>
<dbReference type="OrthoDB" id="1093298at2759"/>
<dbReference type="GO" id="GO:0003824">
    <property type="term" value="F:catalytic activity"/>
    <property type="evidence" value="ECO:0007669"/>
    <property type="project" value="InterPro"/>
</dbReference>
<organism evidence="3 4">
    <name type="scientific">Raphanus sativus</name>
    <name type="common">Radish</name>
    <name type="synonym">Raphanus raphanistrum var. sativus</name>
    <dbReference type="NCBI Taxonomy" id="3726"/>
    <lineage>
        <taxon>Eukaryota</taxon>
        <taxon>Viridiplantae</taxon>
        <taxon>Streptophyta</taxon>
        <taxon>Embryophyta</taxon>
        <taxon>Tracheophyta</taxon>
        <taxon>Spermatophyta</taxon>
        <taxon>Magnoliopsida</taxon>
        <taxon>eudicotyledons</taxon>
        <taxon>Gunneridae</taxon>
        <taxon>Pentapetalae</taxon>
        <taxon>rosids</taxon>
        <taxon>malvids</taxon>
        <taxon>Brassicales</taxon>
        <taxon>Brassicaceae</taxon>
        <taxon>Brassiceae</taxon>
        <taxon>Raphanus</taxon>
    </lineage>
</organism>
<dbReference type="KEGG" id="rsz:108834268"/>
<dbReference type="InterPro" id="IPR005135">
    <property type="entry name" value="Endo/exonuclease/phosphatase"/>
</dbReference>
<dbReference type="Pfam" id="PF03372">
    <property type="entry name" value="Exo_endo_phos"/>
    <property type="match status" value="1"/>
</dbReference>
<dbReference type="InterPro" id="IPR052343">
    <property type="entry name" value="Retrotransposon-Effector_Assoc"/>
</dbReference>